<dbReference type="PANTHER" id="PTHR46494:SF2">
    <property type="entry name" value="MAGNESIUM TRANSPORT PROTEIN CORA"/>
    <property type="match status" value="1"/>
</dbReference>
<evidence type="ECO:0000256" key="2">
    <source>
        <dbReference type="ARBA" id="ARBA00009765"/>
    </source>
</evidence>
<evidence type="ECO:0000256" key="4">
    <source>
        <dbReference type="ARBA" id="ARBA00022475"/>
    </source>
</evidence>
<dbReference type="CDD" id="cd12821">
    <property type="entry name" value="EcCorA_ZntB-like"/>
    <property type="match status" value="1"/>
</dbReference>
<keyword evidence="5 10" id="KW-0812">Transmembrane</keyword>
<dbReference type="SUPFAM" id="SSF143865">
    <property type="entry name" value="CorA soluble domain-like"/>
    <property type="match status" value="1"/>
</dbReference>
<comment type="similarity">
    <text evidence="2">Belongs to the CorA metal ion transporter (MIT) (TC 1.A.35) family.</text>
</comment>
<dbReference type="RefSeq" id="WP_199018892.1">
    <property type="nucleotide sequence ID" value="NZ_JAELUP010000024.1"/>
</dbReference>
<keyword evidence="6 10" id="KW-1133">Transmembrane helix</keyword>
<proteinExistence type="inferred from homology"/>
<feature type="region of interest" description="Disordered" evidence="9">
    <location>
        <begin position="322"/>
        <end position="372"/>
    </location>
</feature>
<dbReference type="GO" id="GO:0015087">
    <property type="term" value="F:cobalt ion transmembrane transporter activity"/>
    <property type="evidence" value="ECO:0007669"/>
    <property type="project" value="TreeGrafter"/>
</dbReference>
<evidence type="ECO:0000256" key="9">
    <source>
        <dbReference type="SAM" id="MobiDB-lite"/>
    </source>
</evidence>
<dbReference type="PANTHER" id="PTHR46494">
    <property type="entry name" value="CORA FAMILY METAL ION TRANSPORTER (EUROFUNG)"/>
    <property type="match status" value="1"/>
</dbReference>
<dbReference type="GO" id="GO:0015095">
    <property type="term" value="F:magnesium ion transmembrane transporter activity"/>
    <property type="evidence" value="ECO:0007669"/>
    <property type="project" value="TreeGrafter"/>
</dbReference>
<feature type="transmembrane region" description="Helical" evidence="10">
    <location>
        <begin position="243"/>
        <end position="262"/>
    </location>
</feature>
<dbReference type="Gene3D" id="1.20.58.340">
    <property type="entry name" value="Magnesium transport protein CorA, transmembrane region"/>
    <property type="match status" value="1"/>
</dbReference>
<feature type="coiled-coil region" evidence="8">
    <location>
        <begin position="129"/>
        <end position="156"/>
    </location>
</feature>
<accession>A0A934MNT1</accession>
<dbReference type="Proteomes" id="UP000640274">
    <property type="component" value="Unassembled WGS sequence"/>
</dbReference>
<keyword evidence="3" id="KW-0813">Transport</keyword>
<keyword evidence="4" id="KW-1003">Cell membrane</keyword>
<feature type="compositionally biased region" description="Basic and acidic residues" evidence="9">
    <location>
        <begin position="322"/>
        <end position="335"/>
    </location>
</feature>
<evidence type="ECO:0000256" key="3">
    <source>
        <dbReference type="ARBA" id="ARBA00022448"/>
    </source>
</evidence>
<evidence type="ECO:0000256" key="8">
    <source>
        <dbReference type="SAM" id="Coils"/>
    </source>
</evidence>
<sequence length="372" mass="42601">MGHRIFRYHSGWEWIHLLQSDEHSYADLKRTLPDCANWLDECEGRSSNHAGVSLLPGGSSVLNGTIMVQISDDESDIQPLHYWVSQERLVTIHQDLRIPIRLQSPLWAESFECSNTAPEALMVVLGLILESFHSGMDEFEAKLNDLENTMRKRNRTDLMDSIFERRYDLLHWSQLFIPVQETQIAAREAFLSGFEETDSYSRLRYKMERIEGLLKHYSLQIDTLISMDDAISNFRGTDIMKTLTIFTAVFMPAGIIGALWGMNFQWIPFLKDSWGFTVIISITLAFTVGIYLWLWFKGWTGDLLKGKHYRSKLIAASQSGRKQREPVAAKNKETAEVDNTETAIQLTRSRKKRTGGKSGTDTAVPSFGPRKR</sequence>
<keyword evidence="12" id="KW-1185">Reference proteome</keyword>
<evidence type="ECO:0000256" key="6">
    <source>
        <dbReference type="ARBA" id="ARBA00022989"/>
    </source>
</evidence>
<dbReference type="Pfam" id="PF01544">
    <property type="entry name" value="CorA"/>
    <property type="match status" value="1"/>
</dbReference>
<keyword evidence="8" id="KW-0175">Coiled coil</keyword>
<dbReference type="EMBL" id="JAELUP010000024">
    <property type="protein sequence ID" value="MBJ6361346.1"/>
    <property type="molecule type" value="Genomic_DNA"/>
</dbReference>
<dbReference type="InterPro" id="IPR045861">
    <property type="entry name" value="CorA_cytoplasmic_dom"/>
</dbReference>
<dbReference type="InterPro" id="IPR045863">
    <property type="entry name" value="CorA_TM1_TM2"/>
</dbReference>
<name>A0A934MNT1_9BACL</name>
<dbReference type="SUPFAM" id="SSF144083">
    <property type="entry name" value="Magnesium transport protein CorA, transmembrane region"/>
    <property type="match status" value="1"/>
</dbReference>
<evidence type="ECO:0000313" key="11">
    <source>
        <dbReference type="EMBL" id="MBJ6361346.1"/>
    </source>
</evidence>
<evidence type="ECO:0000256" key="7">
    <source>
        <dbReference type="ARBA" id="ARBA00023136"/>
    </source>
</evidence>
<dbReference type="InterPro" id="IPR002523">
    <property type="entry name" value="MgTranspt_CorA/ZnTranspt_ZntB"/>
</dbReference>
<protein>
    <submittedName>
        <fullName evidence="11">Magnesium transporter CorA family protein</fullName>
    </submittedName>
</protein>
<dbReference type="GO" id="GO:0000287">
    <property type="term" value="F:magnesium ion binding"/>
    <property type="evidence" value="ECO:0007669"/>
    <property type="project" value="TreeGrafter"/>
</dbReference>
<gene>
    <name evidence="11" type="ORF">JFN88_08515</name>
</gene>
<comment type="subcellular location">
    <subcellularLocation>
        <location evidence="1">Cell membrane</location>
        <topology evidence="1">Multi-pass membrane protein</topology>
    </subcellularLocation>
</comment>
<organism evidence="11 12">
    <name type="scientific">Paenibacillus roseus</name>
    <dbReference type="NCBI Taxonomy" id="2798579"/>
    <lineage>
        <taxon>Bacteria</taxon>
        <taxon>Bacillati</taxon>
        <taxon>Bacillota</taxon>
        <taxon>Bacilli</taxon>
        <taxon>Bacillales</taxon>
        <taxon>Paenibacillaceae</taxon>
        <taxon>Paenibacillus</taxon>
    </lineage>
</organism>
<evidence type="ECO:0000313" key="12">
    <source>
        <dbReference type="Proteomes" id="UP000640274"/>
    </source>
</evidence>
<evidence type="ECO:0000256" key="1">
    <source>
        <dbReference type="ARBA" id="ARBA00004651"/>
    </source>
</evidence>
<reference evidence="11" key="1">
    <citation type="submission" date="2020-12" db="EMBL/GenBank/DDBJ databases">
        <authorList>
            <person name="Huq M.A."/>
        </authorList>
    </citation>
    <scope>NUCLEOTIDE SEQUENCE</scope>
    <source>
        <strain evidence="11">MAHUQ-46</strain>
    </source>
</reference>
<evidence type="ECO:0000256" key="5">
    <source>
        <dbReference type="ARBA" id="ARBA00022692"/>
    </source>
</evidence>
<dbReference type="AlphaFoldDB" id="A0A934MNT1"/>
<dbReference type="GO" id="GO:0050897">
    <property type="term" value="F:cobalt ion binding"/>
    <property type="evidence" value="ECO:0007669"/>
    <property type="project" value="TreeGrafter"/>
</dbReference>
<evidence type="ECO:0000256" key="10">
    <source>
        <dbReference type="SAM" id="Phobius"/>
    </source>
</evidence>
<keyword evidence="7 10" id="KW-0472">Membrane</keyword>
<dbReference type="GO" id="GO:0005886">
    <property type="term" value="C:plasma membrane"/>
    <property type="evidence" value="ECO:0007669"/>
    <property type="project" value="UniProtKB-SubCell"/>
</dbReference>
<feature type="transmembrane region" description="Helical" evidence="10">
    <location>
        <begin position="274"/>
        <end position="296"/>
    </location>
</feature>
<comment type="caution">
    <text evidence="11">The sequence shown here is derived from an EMBL/GenBank/DDBJ whole genome shotgun (WGS) entry which is preliminary data.</text>
</comment>